<reference evidence="2" key="1">
    <citation type="submission" date="2020-02" db="EMBL/GenBank/DDBJ databases">
        <authorList>
            <person name="Fontana A."/>
            <person name="Patrone V."/>
            <person name="Morelli L."/>
        </authorList>
    </citation>
    <scope>NUCLEOTIDE SEQUENCE</scope>
    <source>
        <strain evidence="2">CCUG 30943</strain>
    </source>
</reference>
<gene>
    <name evidence="2" type="ORF">HAU43_00760</name>
</gene>
<proteinExistence type="predicted"/>
<reference evidence="2" key="2">
    <citation type="journal article" date="2021" name="Int. J. Food Microbiol.">
        <title>Safety demonstration of a microbial species for use in the food chain: Weissella confusa.</title>
        <authorList>
            <person name="Bourdichon F."/>
            <person name="Patrone V."/>
            <person name="Fontana A."/>
            <person name="Milani G."/>
            <person name="Morelli L."/>
        </authorList>
    </citation>
    <scope>NUCLEOTIDE SEQUENCE</scope>
    <source>
        <strain evidence="2">CCUG 30943</strain>
    </source>
</reference>
<name>A0AAE2V9B0_WEICO</name>
<organism evidence="2 3">
    <name type="scientific">Weissella confusa</name>
    <name type="common">Lactobacillus confusus</name>
    <dbReference type="NCBI Taxonomy" id="1583"/>
    <lineage>
        <taxon>Bacteria</taxon>
        <taxon>Bacillati</taxon>
        <taxon>Bacillota</taxon>
        <taxon>Bacilli</taxon>
        <taxon>Lactobacillales</taxon>
        <taxon>Lactobacillaceae</taxon>
        <taxon>Weissella</taxon>
    </lineage>
</organism>
<dbReference type="InterPro" id="IPR023385">
    <property type="entry name" value="YopX-like_C"/>
</dbReference>
<dbReference type="EMBL" id="JAAOCX010000001">
    <property type="protein sequence ID" value="MBJ7631646.1"/>
    <property type="molecule type" value="Genomic_DNA"/>
</dbReference>
<accession>A0AAE2V9B0</accession>
<dbReference type="Proteomes" id="UP000808038">
    <property type="component" value="Unassembled WGS sequence"/>
</dbReference>
<dbReference type="InterPro" id="IPR019096">
    <property type="entry name" value="YopX_protein"/>
</dbReference>
<evidence type="ECO:0000259" key="1">
    <source>
        <dbReference type="Pfam" id="PF09643"/>
    </source>
</evidence>
<dbReference type="Pfam" id="PF09643">
    <property type="entry name" value="YopX"/>
    <property type="match status" value="1"/>
</dbReference>
<protein>
    <recommendedName>
        <fullName evidence="1">YopX protein domain-containing protein</fullName>
    </recommendedName>
</protein>
<dbReference type="Gene3D" id="2.30.30.290">
    <property type="entry name" value="YopX-like domains"/>
    <property type="match status" value="1"/>
</dbReference>
<sequence length="122" mass="13814">MQREIKFRVWSNASNRYFENGAEVYQMFNGLSVESSRLLFEQFTGMQDNNGVDVYEGDIVMVPDYAGDLEAYSNLSIAYEAPGFYLENANYVDLLDLVDGTGAFEGYVIGNIHENPELLEVE</sequence>
<evidence type="ECO:0000313" key="2">
    <source>
        <dbReference type="EMBL" id="MBJ7631646.1"/>
    </source>
</evidence>
<dbReference type="AlphaFoldDB" id="A0AAE2V9B0"/>
<feature type="domain" description="YopX protein" evidence="1">
    <location>
        <begin position="37"/>
        <end position="120"/>
    </location>
</feature>
<comment type="caution">
    <text evidence="2">The sequence shown here is derived from an EMBL/GenBank/DDBJ whole genome shotgun (WGS) entry which is preliminary data.</text>
</comment>
<dbReference type="RefSeq" id="WP_135411112.1">
    <property type="nucleotide sequence ID" value="NZ_JAAOCW010000001.1"/>
</dbReference>
<evidence type="ECO:0000313" key="3">
    <source>
        <dbReference type="Proteomes" id="UP000808038"/>
    </source>
</evidence>
<dbReference type="SUPFAM" id="SSF159006">
    <property type="entry name" value="YopX-like"/>
    <property type="match status" value="1"/>
</dbReference>